<feature type="compositionally biased region" description="Low complexity" evidence="1">
    <location>
        <begin position="247"/>
        <end position="259"/>
    </location>
</feature>
<dbReference type="EMBL" id="FOMJ01000008">
    <property type="protein sequence ID" value="SFD74789.1"/>
    <property type="molecule type" value="Genomic_DNA"/>
</dbReference>
<dbReference type="OrthoDB" id="8546610at2"/>
<feature type="domain" description="Retropepsin-like aspartic endopeptidase" evidence="2">
    <location>
        <begin position="104"/>
        <end position="239"/>
    </location>
</feature>
<dbReference type="PANTHER" id="PTHR38037:SF2">
    <property type="entry name" value="ATP-DEPENDENT ZINC PROTEASE DOMAIN-CONTAINING PROTEIN-RELATED"/>
    <property type="match status" value="1"/>
</dbReference>
<organism evidence="3 4">
    <name type="scientific">Thiohalospira halophila DSM 15071</name>
    <dbReference type="NCBI Taxonomy" id="1123397"/>
    <lineage>
        <taxon>Bacteria</taxon>
        <taxon>Pseudomonadati</taxon>
        <taxon>Pseudomonadota</taxon>
        <taxon>Gammaproteobacteria</taxon>
        <taxon>Thiohalospirales</taxon>
        <taxon>Thiohalospiraceae</taxon>
        <taxon>Thiohalospira</taxon>
    </lineage>
</organism>
<protein>
    <submittedName>
        <fullName evidence="3">Uncharacterized conserved protein</fullName>
    </submittedName>
</protein>
<dbReference type="PROSITE" id="PS51257">
    <property type="entry name" value="PROKAR_LIPOPROTEIN"/>
    <property type="match status" value="1"/>
</dbReference>
<gene>
    <name evidence="3" type="ORF">SAMN05660831_02221</name>
</gene>
<name>A0A1I1UVU8_9GAMM</name>
<evidence type="ECO:0000256" key="1">
    <source>
        <dbReference type="SAM" id="MobiDB-lite"/>
    </source>
</evidence>
<dbReference type="PANTHER" id="PTHR38037">
    <property type="entry name" value="ZN_PROTEASE DOMAIN-CONTAINING PROTEIN"/>
    <property type="match status" value="1"/>
</dbReference>
<dbReference type="InterPro" id="IPR008503">
    <property type="entry name" value="Asp_endopeptidase"/>
</dbReference>
<dbReference type="InterPro" id="IPR021109">
    <property type="entry name" value="Peptidase_aspartic_dom_sf"/>
</dbReference>
<keyword evidence="4" id="KW-1185">Reference proteome</keyword>
<evidence type="ECO:0000313" key="3">
    <source>
        <dbReference type="EMBL" id="SFD74789.1"/>
    </source>
</evidence>
<dbReference type="Pfam" id="PF05618">
    <property type="entry name" value="Zn_protease"/>
    <property type="match status" value="1"/>
</dbReference>
<accession>A0A1I1UVU8</accession>
<dbReference type="RefSeq" id="WP_159433071.1">
    <property type="nucleotide sequence ID" value="NZ_FOMJ01000008.1"/>
</dbReference>
<dbReference type="STRING" id="1123397.SAMN05660831_02221"/>
<sequence length="265" mass="28429">MRLREGVSALALVVALSGCAAWERSPEPVTAEAFEARMAELDRRLKVLSEAEEGRGAGLSALEDELDGLPSEVAAACRREAVEPPLAPACTPVEEGPLTDRYLLGRREWARFPSLEVALEARVDTGASTSSLSATDITPFERDGEDWVRFRIARGEDHAIHPETEPGAIERPVARTVTIIQAAGEEERYVVTLPMELGPITERVEFTLNNRTDLSTPLLLGRRFFMDIALVDVGRKHIHGGPPDFQGEAAGPSGADAPGNGAGGG</sequence>
<dbReference type="SUPFAM" id="SSF50630">
    <property type="entry name" value="Acid proteases"/>
    <property type="match status" value="1"/>
</dbReference>
<reference evidence="3 4" key="1">
    <citation type="submission" date="2016-10" db="EMBL/GenBank/DDBJ databases">
        <authorList>
            <person name="de Groot N.N."/>
        </authorList>
    </citation>
    <scope>NUCLEOTIDE SEQUENCE [LARGE SCALE GENOMIC DNA]</scope>
    <source>
        <strain evidence="3 4">HL3</strain>
    </source>
</reference>
<dbReference type="Proteomes" id="UP000198611">
    <property type="component" value="Unassembled WGS sequence"/>
</dbReference>
<dbReference type="Gene3D" id="2.40.70.10">
    <property type="entry name" value="Acid Proteases"/>
    <property type="match status" value="1"/>
</dbReference>
<proteinExistence type="predicted"/>
<evidence type="ECO:0000313" key="4">
    <source>
        <dbReference type="Proteomes" id="UP000198611"/>
    </source>
</evidence>
<evidence type="ECO:0000259" key="2">
    <source>
        <dbReference type="Pfam" id="PF05618"/>
    </source>
</evidence>
<dbReference type="AlphaFoldDB" id="A0A1I1UVU8"/>
<feature type="region of interest" description="Disordered" evidence="1">
    <location>
        <begin position="241"/>
        <end position="265"/>
    </location>
</feature>